<dbReference type="InterPro" id="IPR014917">
    <property type="entry name" value="DUF1800"/>
</dbReference>
<dbReference type="PANTHER" id="PTHR43737">
    <property type="entry name" value="BLL7424 PROTEIN"/>
    <property type="match status" value="1"/>
</dbReference>
<keyword evidence="3" id="KW-1185">Reference proteome</keyword>
<reference evidence="2 3" key="1">
    <citation type="submission" date="2018-02" db="EMBL/GenBank/DDBJ databases">
        <title>Reclassifiation of [Polyangium] brachysporum DSM 7029 as Guopingzhaonella breviflexa gen. nov., sp. nov., a member of the family Comamonadaceae.</title>
        <authorList>
            <person name="Tang B."/>
        </authorList>
    </citation>
    <scope>NUCLEOTIDE SEQUENCE [LARGE SCALE GENOMIC DNA]</scope>
    <source>
        <strain evidence="2 3">DSM 15344</strain>
    </source>
</reference>
<evidence type="ECO:0000313" key="2">
    <source>
        <dbReference type="EMBL" id="PPE70958.1"/>
    </source>
</evidence>
<gene>
    <name evidence="2" type="ORF">C1702_03055</name>
</gene>
<proteinExistence type="predicted"/>
<dbReference type="Pfam" id="PF08811">
    <property type="entry name" value="DUF1800"/>
    <property type="match status" value="1"/>
</dbReference>
<evidence type="ECO:0000256" key="1">
    <source>
        <dbReference type="SAM" id="MobiDB-lite"/>
    </source>
</evidence>
<dbReference type="AlphaFoldDB" id="A0A2S5T7U6"/>
<accession>A0A2S5T7U6</accession>
<comment type="caution">
    <text evidence="2">The sequence shown here is derived from an EMBL/GenBank/DDBJ whole genome shotgun (WGS) entry which is preliminary data.</text>
</comment>
<protein>
    <submittedName>
        <fullName evidence="2">DUF1800 domain-containing protein</fullName>
    </submittedName>
</protein>
<feature type="compositionally biased region" description="Gly residues" evidence="1">
    <location>
        <begin position="53"/>
        <end position="66"/>
    </location>
</feature>
<feature type="region of interest" description="Disordered" evidence="1">
    <location>
        <begin position="39"/>
        <end position="74"/>
    </location>
</feature>
<dbReference type="EMBL" id="PSNY01000003">
    <property type="protein sequence ID" value="PPE70958.1"/>
    <property type="molecule type" value="Genomic_DNA"/>
</dbReference>
<evidence type="ECO:0000313" key="3">
    <source>
        <dbReference type="Proteomes" id="UP000239406"/>
    </source>
</evidence>
<name>A0A2S5T7U6_9BURK</name>
<dbReference type="PANTHER" id="PTHR43737:SF1">
    <property type="entry name" value="DUF1501 DOMAIN-CONTAINING PROTEIN"/>
    <property type="match status" value="1"/>
</dbReference>
<dbReference type="Proteomes" id="UP000239406">
    <property type="component" value="Unassembled WGS sequence"/>
</dbReference>
<organism evidence="2 3">
    <name type="scientific">Caldimonas thermodepolymerans</name>
    <dbReference type="NCBI Taxonomy" id="215580"/>
    <lineage>
        <taxon>Bacteria</taxon>
        <taxon>Pseudomonadati</taxon>
        <taxon>Pseudomonadota</taxon>
        <taxon>Betaproteobacteria</taxon>
        <taxon>Burkholderiales</taxon>
        <taxon>Sphaerotilaceae</taxon>
        <taxon>Caldimonas</taxon>
    </lineage>
</organism>
<sequence length="595" mass="63908">MEAGPTHSCRRVTLGTHAYRAQRHLALGLAALLAACGGGGSGSGSDTAPPQQGGSGGGGGGTGSGSGLPQAQPTTLRDAVRLADQASFGPTEALIEEIRTQGPARWIALQMSAPRSRYTSGGNGAVHQYTGSGSFCDGRGPNCWRDWSSSIPLVWDFYRNAVEKPDQLRQRVAFALQQIVVVSNLEVEGTYGLRNYHNMLLDEAFGNYRNVLRKVALSPVMGDYLDNVNNDKAAPNENFARELLQLFSIGTCQLNADGTLKGGSCQPTYDNETVRAYAYALTGWTYPPGGATPWGCWPRGTNCRYYEGDMVPVEAFHDTQPRTLLSGVSLPAGHTAPQALEAVLDSLMQHPNIAPFIGKQLIQHLVTSNPSPAYVQRVASAFASGRFQGFGNGQRGDLRATVAAILLDPEARNESPGNDFGRLREPAQVMAGVLRALNGRTDGDALGWWWGDTLRQHVFRAPSVFNFYPPDYPVPGTGLVGPAFGIHNANGALQRINYVNYLVNWGGSQPNGSVPDAIGTKVDLSPFDADAEDPARLVDRLSRLALGQALPPQARSQVINAVAAFNPTRDNSHLRNRVKTAAYLVFSAPQYHVIR</sequence>